<name>A0ABT6WPP5_9ACTN</name>
<dbReference type="Pfam" id="PF12802">
    <property type="entry name" value="MarR_2"/>
    <property type="match status" value="1"/>
</dbReference>
<dbReference type="InterPro" id="IPR036388">
    <property type="entry name" value="WH-like_DNA-bd_sf"/>
</dbReference>
<evidence type="ECO:0000313" key="3">
    <source>
        <dbReference type="Proteomes" id="UP001241758"/>
    </source>
</evidence>
<reference evidence="2 3" key="1">
    <citation type="submission" date="2023-05" db="EMBL/GenBank/DDBJ databases">
        <title>Actinoplanes sp. NEAU-A12 genome sequencing.</title>
        <authorList>
            <person name="Wang Z.-S."/>
        </authorList>
    </citation>
    <scope>NUCLEOTIDE SEQUENCE [LARGE SCALE GENOMIC DNA]</scope>
    <source>
        <strain evidence="2 3">NEAU-A12</strain>
    </source>
</reference>
<dbReference type="InterPro" id="IPR000835">
    <property type="entry name" value="HTH_MarR-typ"/>
</dbReference>
<proteinExistence type="predicted"/>
<dbReference type="RefSeq" id="WP_282762638.1">
    <property type="nucleotide sequence ID" value="NZ_JASCTH010000016.1"/>
</dbReference>
<protein>
    <submittedName>
        <fullName evidence="2">MarR family winged helix-turn-helix transcriptional regulator</fullName>
    </submittedName>
</protein>
<dbReference type="PANTHER" id="PTHR33164">
    <property type="entry name" value="TRANSCRIPTIONAL REGULATOR, MARR FAMILY"/>
    <property type="match status" value="1"/>
</dbReference>
<accession>A0ABT6WPP5</accession>
<comment type="caution">
    <text evidence="2">The sequence shown here is derived from an EMBL/GenBank/DDBJ whole genome shotgun (WGS) entry which is preliminary data.</text>
</comment>
<evidence type="ECO:0000313" key="2">
    <source>
        <dbReference type="EMBL" id="MDI6101654.1"/>
    </source>
</evidence>
<dbReference type="PROSITE" id="PS50995">
    <property type="entry name" value="HTH_MARR_2"/>
    <property type="match status" value="1"/>
</dbReference>
<keyword evidence="3" id="KW-1185">Reference proteome</keyword>
<gene>
    <name evidence="2" type="ORF">QLQ12_23820</name>
</gene>
<sequence length="158" mass="17636">MIGETPLTLYLVKQLESAIRARLDTTLRQYRITTVQYTALSVLQHRGDLSSAQLARRSFVRAQTMHETVVGLERQGLIERHPSPDRKHVLLARLTPTGQTKLAECRAETEQIEKDMLRGLTCSDATTLRELLDRCHHALAHPPGDDIADDAGQLTSTG</sequence>
<dbReference type="PANTHER" id="PTHR33164:SF43">
    <property type="entry name" value="HTH-TYPE TRANSCRIPTIONAL REPRESSOR YETL"/>
    <property type="match status" value="1"/>
</dbReference>
<dbReference type="InterPro" id="IPR036390">
    <property type="entry name" value="WH_DNA-bd_sf"/>
</dbReference>
<dbReference type="EMBL" id="JASCTH010000016">
    <property type="protein sequence ID" value="MDI6101654.1"/>
    <property type="molecule type" value="Genomic_DNA"/>
</dbReference>
<dbReference type="Gene3D" id="1.10.10.10">
    <property type="entry name" value="Winged helix-like DNA-binding domain superfamily/Winged helix DNA-binding domain"/>
    <property type="match status" value="1"/>
</dbReference>
<organism evidence="2 3">
    <name type="scientific">Actinoplanes sandaracinus</name>
    <dbReference type="NCBI Taxonomy" id="3045177"/>
    <lineage>
        <taxon>Bacteria</taxon>
        <taxon>Bacillati</taxon>
        <taxon>Actinomycetota</taxon>
        <taxon>Actinomycetes</taxon>
        <taxon>Micromonosporales</taxon>
        <taxon>Micromonosporaceae</taxon>
        <taxon>Actinoplanes</taxon>
    </lineage>
</organism>
<feature type="domain" description="HTH marR-type" evidence="1">
    <location>
        <begin position="5"/>
        <end position="137"/>
    </location>
</feature>
<dbReference type="SUPFAM" id="SSF46785">
    <property type="entry name" value="Winged helix' DNA-binding domain"/>
    <property type="match status" value="1"/>
</dbReference>
<evidence type="ECO:0000259" key="1">
    <source>
        <dbReference type="PROSITE" id="PS50995"/>
    </source>
</evidence>
<dbReference type="InterPro" id="IPR039422">
    <property type="entry name" value="MarR/SlyA-like"/>
</dbReference>
<dbReference type="SMART" id="SM00347">
    <property type="entry name" value="HTH_MARR"/>
    <property type="match status" value="1"/>
</dbReference>
<dbReference type="Proteomes" id="UP001241758">
    <property type="component" value="Unassembled WGS sequence"/>
</dbReference>